<accession>A0ABW1EPL7</accession>
<evidence type="ECO:0000256" key="1">
    <source>
        <dbReference type="SAM" id="MobiDB-lite"/>
    </source>
</evidence>
<feature type="compositionally biased region" description="Low complexity" evidence="1">
    <location>
        <begin position="118"/>
        <end position="128"/>
    </location>
</feature>
<comment type="caution">
    <text evidence="2">The sequence shown here is derived from an EMBL/GenBank/DDBJ whole genome shotgun (WGS) entry which is preliminary data.</text>
</comment>
<gene>
    <name evidence="2" type="ORF">ACFPT7_23395</name>
</gene>
<keyword evidence="3" id="KW-1185">Reference proteome</keyword>
<evidence type="ECO:0000313" key="2">
    <source>
        <dbReference type="EMBL" id="MFC5865270.1"/>
    </source>
</evidence>
<sequence>MGEPERDAIDIYFLLYPMLDAGQKETSEGRKAHQLAQKYRTFSRDSDNLAAFARIVHMIERQLLEERRLLKKKGAEQEMLVQRLETYHSIVRMLTIGHDFEDSSIGWTDYPMQKLPSELEAPKAAAPPKKAKLAKAKTEKATRPAKKQSTKAAPKKSAVKTARRRTVGSRSTKATKA</sequence>
<reference evidence="3" key="1">
    <citation type="journal article" date="2019" name="Int. J. Syst. Evol. Microbiol.">
        <title>The Global Catalogue of Microorganisms (GCM) 10K type strain sequencing project: providing services to taxonomists for standard genome sequencing and annotation.</title>
        <authorList>
            <consortium name="The Broad Institute Genomics Platform"/>
            <consortium name="The Broad Institute Genome Sequencing Center for Infectious Disease"/>
            <person name="Wu L."/>
            <person name="Ma J."/>
        </authorList>
    </citation>
    <scope>NUCLEOTIDE SEQUENCE [LARGE SCALE GENOMIC DNA]</scope>
    <source>
        <strain evidence="3">JCM 4087</strain>
    </source>
</reference>
<feature type="compositionally biased region" description="Basic residues" evidence="1">
    <location>
        <begin position="143"/>
        <end position="177"/>
    </location>
</feature>
<name>A0ABW1EPL7_9BACT</name>
<proteinExistence type="predicted"/>
<dbReference type="Proteomes" id="UP001596091">
    <property type="component" value="Unassembled WGS sequence"/>
</dbReference>
<protein>
    <submittedName>
        <fullName evidence="2">Uncharacterized protein</fullName>
    </submittedName>
</protein>
<dbReference type="RefSeq" id="WP_263341580.1">
    <property type="nucleotide sequence ID" value="NZ_JAGSYH010000007.1"/>
</dbReference>
<evidence type="ECO:0000313" key="3">
    <source>
        <dbReference type="Proteomes" id="UP001596091"/>
    </source>
</evidence>
<dbReference type="EMBL" id="JBHSPH010000018">
    <property type="protein sequence ID" value="MFC5865270.1"/>
    <property type="molecule type" value="Genomic_DNA"/>
</dbReference>
<organism evidence="2 3">
    <name type="scientific">Acidicapsa dinghuensis</name>
    <dbReference type="NCBI Taxonomy" id="2218256"/>
    <lineage>
        <taxon>Bacteria</taxon>
        <taxon>Pseudomonadati</taxon>
        <taxon>Acidobacteriota</taxon>
        <taxon>Terriglobia</taxon>
        <taxon>Terriglobales</taxon>
        <taxon>Acidobacteriaceae</taxon>
        <taxon>Acidicapsa</taxon>
    </lineage>
</organism>
<feature type="region of interest" description="Disordered" evidence="1">
    <location>
        <begin position="118"/>
        <end position="177"/>
    </location>
</feature>